<dbReference type="AlphaFoldDB" id="A0A7J6AGY7"/>
<organism evidence="1 2">
    <name type="scientific">Ameiurus melas</name>
    <name type="common">Black bullhead</name>
    <name type="synonym">Silurus melas</name>
    <dbReference type="NCBI Taxonomy" id="219545"/>
    <lineage>
        <taxon>Eukaryota</taxon>
        <taxon>Metazoa</taxon>
        <taxon>Chordata</taxon>
        <taxon>Craniata</taxon>
        <taxon>Vertebrata</taxon>
        <taxon>Euteleostomi</taxon>
        <taxon>Actinopterygii</taxon>
        <taxon>Neopterygii</taxon>
        <taxon>Teleostei</taxon>
        <taxon>Ostariophysi</taxon>
        <taxon>Siluriformes</taxon>
        <taxon>Ictaluridae</taxon>
        <taxon>Ameiurus</taxon>
    </lineage>
</organism>
<name>A0A7J6AGY7_AMEME</name>
<accession>A0A7J6AGY7</accession>
<comment type="caution">
    <text evidence="1">The sequence shown here is derived from an EMBL/GenBank/DDBJ whole genome shotgun (WGS) entry which is preliminary data.</text>
</comment>
<dbReference type="EMBL" id="JAAGNN010000013">
    <property type="protein sequence ID" value="KAF4081287.1"/>
    <property type="molecule type" value="Genomic_DNA"/>
</dbReference>
<reference evidence="1 2" key="1">
    <citation type="submission" date="2020-02" db="EMBL/GenBank/DDBJ databases">
        <title>A chromosome-scale genome assembly of the black bullhead catfish (Ameiurus melas).</title>
        <authorList>
            <person name="Wen M."/>
            <person name="Zham M."/>
            <person name="Cabau C."/>
            <person name="Klopp C."/>
            <person name="Donnadieu C."/>
            <person name="Roques C."/>
            <person name="Bouchez O."/>
            <person name="Lampietro C."/>
            <person name="Jouanno E."/>
            <person name="Herpin A."/>
            <person name="Louis A."/>
            <person name="Berthelot C."/>
            <person name="Parey E."/>
            <person name="Roest-Crollius H."/>
            <person name="Braasch I."/>
            <person name="Postlethwait J."/>
            <person name="Robinson-Rechavi M."/>
            <person name="Echchiki A."/>
            <person name="Begum T."/>
            <person name="Montfort J."/>
            <person name="Schartl M."/>
            <person name="Bobe J."/>
            <person name="Guiguen Y."/>
        </authorList>
    </citation>
    <scope>NUCLEOTIDE SEQUENCE [LARGE SCALE GENOMIC DNA]</scope>
    <source>
        <strain evidence="1">M_S1</strain>
        <tissue evidence="1">Blood</tissue>
    </source>
</reference>
<gene>
    <name evidence="1" type="ORF">AMELA_G00159830</name>
</gene>
<evidence type="ECO:0000313" key="2">
    <source>
        <dbReference type="Proteomes" id="UP000593565"/>
    </source>
</evidence>
<keyword evidence="2" id="KW-1185">Reference proteome</keyword>
<dbReference type="Proteomes" id="UP000593565">
    <property type="component" value="Unassembled WGS sequence"/>
</dbReference>
<evidence type="ECO:0000313" key="1">
    <source>
        <dbReference type="EMBL" id="KAF4081287.1"/>
    </source>
</evidence>
<protein>
    <submittedName>
        <fullName evidence="1">Uncharacterized protein</fullName>
    </submittedName>
</protein>
<proteinExistence type="predicted"/>
<sequence>MNDMSRRKQAKPQCVHMDLPPHLDNADVHINNSSSQACDVHVLQRTKQTTASILKITKDYMTKYLRKTENHQLCLTPTVTMPVISNQLMRTIWKIRVRIFPT</sequence>